<protein>
    <submittedName>
        <fullName evidence="1">Uncharacterized protein</fullName>
    </submittedName>
</protein>
<name>A0A2V1CZQ6_9PLEO</name>
<evidence type="ECO:0000313" key="1">
    <source>
        <dbReference type="EMBL" id="PVH90839.1"/>
    </source>
</evidence>
<organism evidence="1 2">
    <name type="scientific">Periconia macrospinosa</name>
    <dbReference type="NCBI Taxonomy" id="97972"/>
    <lineage>
        <taxon>Eukaryota</taxon>
        <taxon>Fungi</taxon>
        <taxon>Dikarya</taxon>
        <taxon>Ascomycota</taxon>
        <taxon>Pezizomycotina</taxon>
        <taxon>Dothideomycetes</taxon>
        <taxon>Pleosporomycetidae</taxon>
        <taxon>Pleosporales</taxon>
        <taxon>Massarineae</taxon>
        <taxon>Periconiaceae</taxon>
        <taxon>Periconia</taxon>
    </lineage>
</organism>
<proteinExistence type="predicted"/>
<accession>A0A2V1CZQ6</accession>
<dbReference type="AlphaFoldDB" id="A0A2V1CZQ6"/>
<keyword evidence="2" id="KW-1185">Reference proteome</keyword>
<reference evidence="1 2" key="1">
    <citation type="journal article" date="2018" name="Sci. Rep.">
        <title>Comparative genomics provides insights into the lifestyle and reveals functional heterogeneity of dark septate endophytic fungi.</title>
        <authorList>
            <person name="Knapp D.G."/>
            <person name="Nemeth J.B."/>
            <person name="Barry K."/>
            <person name="Hainaut M."/>
            <person name="Henrissat B."/>
            <person name="Johnson J."/>
            <person name="Kuo A."/>
            <person name="Lim J.H.P."/>
            <person name="Lipzen A."/>
            <person name="Nolan M."/>
            <person name="Ohm R.A."/>
            <person name="Tamas L."/>
            <person name="Grigoriev I.V."/>
            <person name="Spatafora J.W."/>
            <person name="Nagy L.G."/>
            <person name="Kovacs G.M."/>
        </authorList>
    </citation>
    <scope>NUCLEOTIDE SEQUENCE [LARGE SCALE GENOMIC DNA]</scope>
    <source>
        <strain evidence="1 2">DSE2036</strain>
    </source>
</reference>
<dbReference type="EMBL" id="KZ806072">
    <property type="protein sequence ID" value="PVH90839.1"/>
    <property type="molecule type" value="Genomic_DNA"/>
</dbReference>
<evidence type="ECO:0000313" key="2">
    <source>
        <dbReference type="Proteomes" id="UP000244855"/>
    </source>
</evidence>
<gene>
    <name evidence="1" type="ORF">DM02DRAFT_664612</name>
</gene>
<sequence length="57" mass="6611">MSAVTRSKRLDLKDVCYFAFKLIHAPVANREIIKHYRNVKSANNAAFMWLSTLGLHY</sequence>
<dbReference type="Proteomes" id="UP000244855">
    <property type="component" value="Unassembled WGS sequence"/>
</dbReference>